<keyword evidence="4" id="KW-1185">Reference proteome</keyword>
<keyword evidence="1" id="KW-0175">Coiled coil</keyword>
<sequence length="417" mass="45157">MNTALFVVYLLVLIAIILGAGWALQVVRDLHARLRDDQRKLAEVHTELATLRSRLATIDRQAGQPDATASRLTTIDGRLDRLAAWFTELGKRVDASGARFDQLRSEQVDLAEQQVTASTRVLGLSEVLGDTQRRVGDLADRLTAIEREALPRLTADISQLNRTSWEIGAAQTFGVPPAPPWLPGHLVPPSDSDGEEVLGLYREAAAALGLEVVHVSEPRFDSTRRTIALRGGMPLRGEAISGLSARVEERVALLGAEEGPSPDDALARLLLVTAAAPSASFLLGPLLCVTDASGTSVHLLDADQLRGWVSAAGSGQVASGPTVSAGRVIELGPWMRARRDAERAAADRARVREELKEQIRATISGELRAEVEAEEIERIKARLRAELAPIVRRDLERDLRRRRPPRDLPSPAGEGGP</sequence>
<name>A0A0S4QMT9_9ACTN</name>
<feature type="region of interest" description="Disordered" evidence="2">
    <location>
        <begin position="396"/>
        <end position="417"/>
    </location>
</feature>
<feature type="coiled-coil region" evidence="1">
    <location>
        <begin position="338"/>
        <end position="386"/>
    </location>
</feature>
<evidence type="ECO:0000313" key="4">
    <source>
        <dbReference type="Proteomes" id="UP000198802"/>
    </source>
</evidence>
<evidence type="ECO:0000256" key="1">
    <source>
        <dbReference type="SAM" id="Coils"/>
    </source>
</evidence>
<evidence type="ECO:0000256" key="2">
    <source>
        <dbReference type="SAM" id="MobiDB-lite"/>
    </source>
</evidence>
<dbReference type="EMBL" id="FAOZ01000009">
    <property type="protein sequence ID" value="CUU56896.1"/>
    <property type="molecule type" value="Genomic_DNA"/>
</dbReference>
<organism evidence="3 4">
    <name type="scientific">Parafrankia irregularis</name>
    <dbReference type="NCBI Taxonomy" id="795642"/>
    <lineage>
        <taxon>Bacteria</taxon>
        <taxon>Bacillati</taxon>
        <taxon>Actinomycetota</taxon>
        <taxon>Actinomycetes</taxon>
        <taxon>Frankiales</taxon>
        <taxon>Frankiaceae</taxon>
        <taxon>Parafrankia</taxon>
    </lineage>
</organism>
<dbReference type="Proteomes" id="UP000198802">
    <property type="component" value="Unassembled WGS sequence"/>
</dbReference>
<accession>A0A0S4QMT9</accession>
<gene>
    <name evidence="3" type="ORF">Ga0074812_109116</name>
</gene>
<protein>
    <submittedName>
        <fullName evidence="3">Uncharacterized protein</fullName>
    </submittedName>
</protein>
<reference evidence="4" key="1">
    <citation type="submission" date="2015-11" db="EMBL/GenBank/DDBJ databases">
        <authorList>
            <person name="Varghese N."/>
        </authorList>
    </citation>
    <scope>NUCLEOTIDE SEQUENCE [LARGE SCALE GENOMIC DNA]</scope>
    <source>
        <strain evidence="4">DSM 45899</strain>
    </source>
</reference>
<dbReference type="RefSeq" id="WP_091277752.1">
    <property type="nucleotide sequence ID" value="NZ_FAOZ01000009.1"/>
</dbReference>
<dbReference type="AlphaFoldDB" id="A0A0S4QMT9"/>
<proteinExistence type="predicted"/>
<evidence type="ECO:0000313" key="3">
    <source>
        <dbReference type="EMBL" id="CUU56896.1"/>
    </source>
</evidence>